<feature type="region of interest" description="Disordered" evidence="8">
    <location>
        <begin position="1"/>
        <end position="27"/>
    </location>
</feature>
<dbReference type="AlphaFoldDB" id="A0A2R5GVH2"/>
<evidence type="ECO:0000256" key="4">
    <source>
        <dbReference type="ARBA" id="ARBA00023054"/>
    </source>
</evidence>
<reference evidence="9 10" key="1">
    <citation type="submission" date="2017-12" db="EMBL/GenBank/DDBJ databases">
        <title>Sequencing, de novo assembly and annotation of complete genome of a new Thraustochytrid species, strain FCC1311.</title>
        <authorList>
            <person name="Sedici K."/>
            <person name="Godart F."/>
            <person name="Aiese Cigliano R."/>
            <person name="Sanseverino W."/>
            <person name="Barakat M."/>
            <person name="Ortet P."/>
            <person name="Marechal E."/>
            <person name="Cagnac O."/>
            <person name="Amato A."/>
        </authorList>
    </citation>
    <scope>NUCLEOTIDE SEQUENCE [LARGE SCALE GENOMIC DNA]</scope>
</reference>
<sequence>MAKKKKKGEKQGNDDGGAMASNEAGAAPEGALLEQLLAAERIKEMEAKNRTLSQTNASLSAKLAQQQQDQADVFFHLHRKIDQNQETIKSMEEARAVARDEAAAEADLLRAEIKALEKEAKTRTSAHEDEVFALRQELMELNEFAKQKSKYEAKIDSLETALEKESSQRTREVADMELEKVREKERLKQDMLVKIKETKKALLRLTEDQLDTTTKRTILENEQLATELQYQSRETEKLLSRLSTLERDNAVLRRKLDLVHSEKLGHARKANLYWKLSQTLQEYDLEKTLKSTLTELSECLRTDGSTGIANARAKRLRDLVRRRKTARSRDPEPLPVWQSAGDVTKTSTGVKIAAPTAIVFSPTRPLGKATSRRRW</sequence>
<name>A0A2R5GVH2_9STRA</name>
<keyword evidence="6" id="KW-0966">Cell projection</keyword>
<comment type="caution">
    <text evidence="9">The sequence shown here is derived from an EMBL/GenBank/DDBJ whole genome shotgun (WGS) entry which is preliminary data.</text>
</comment>
<dbReference type="GO" id="GO:0008017">
    <property type="term" value="F:microtubule binding"/>
    <property type="evidence" value="ECO:0007669"/>
    <property type="project" value="TreeGrafter"/>
</dbReference>
<dbReference type="OrthoDB" id="166611at2759"/>
<evidence type="ECO:0000313" key="9">
    <source>
        <dbReference type="EMBL" id="GBG34852.1"/>
    </source>
</evidence>
<dbReference type="EMBL" id="BEYU01000221">
    <property type="protein sequence ID" value="GBG34852.1"/>
    <property type="molecule type" value="Genomic_DNA"/>
</dbReference>
<evidence type="ECO:0000256" key="3">
    <source>
        <dbReference type="ARBA" id="ARBA00014087"/>
    </source>
</evidence>
<protein>
    <recommendedName>
        <fullName evidence="3">Cilia- and flagella-associated protein 157</fullName>
    </recommendedName>
</protein>
<dbReference type="Proteomes" id="UP000241890">
    <property type="component" value="Unassembled WGS sequence"/>
</dbReference>
<keyword evidence="10" id="KW-1185">Reference proteome</keyword>
<dbReference type="GO" id="GO:0036064">
    <property type="term" value="C:ciliary basal body"/>
    <property type="evidence" value="ECO:0007669"/>
    <property type="project" value="TreeGrafter"/>
</dbReference>
<gene>
    <name evidence="9" type="ORF">FCC1311_110742</name>
</gene>
<keyword evidence="9" id="KW-0282">Flagellum</keyword>
<dbReference type="PANTHER" id="PTHR31954">
    <property type="entry name" value="CILIA- AND FLAGELLA-ASSOCIATED PROTEIN 157"/>
    <property type="match status" value="1"/>
</dbReference>
<dbReference type="PANTHER" id="PTHR31954:SF1">
    <property type="entry name" value="CILIA- AND FLAGELLA-ASSOCIATED PROTEIN 157"/>
    <property type="match status" value="1"/>
</dbReference>
<evidence type="ECO:0000256" key="2">
    <source>
        <dbReference type="ARBA" id="ARBA00010841"/>
    </source>
</evidence>
<evidence type="ECO:0000256" key="6">
    <source>
        <dbReference type="ARBA" id="ARBA00023273"/>
    </source>
</evidence>
<dbReference type="InterPro" id="IPR038844">
    <property type="entry name" value="CFAP157"/>
</dbReference>
<evidence type="ECO:0000313" key="10">
    <source>
        <dbReference type="Proteomes" id="UP000241890"/>
    </source>
</evidence>
<evidence type="ECO:0000256" key="1">
    <source>
        <dbReference type="ARBA" id="ARBA00004138"/>
    </source>
</evidence>
<keyword evidence="4 7" id="KW-0175">Coiled coil</keyword>
<proteinExistence type="inferred from homology"/>
<organism evidence="9 10">
    <name type="scientific">Hondaea fermentalgiana</name>
    <dbReference type="NCBI Taxonomy" id="2315210"/>
    <lineage>
        <taxon>Eukaryota</taxon>
        <taxon>Sar</taxon>
        <taxon>Stramenopiles</taxon>
        <taxon>Bigyra</taxon>
        <taxon>Labyrinthulomycetes</taxon>
        <taxon>Thraustochytrida</taxon>
        <taxon>Thraustochytriidae</taxon>
        <taxon>Hondaea</taxon>
    </lineage>
</organism>
<evidence type="ECO:0000256" key="7">
    <source>
        <dbReference type="SAM" id="Coils"/>
    </source>
</evidence>
<feature type="region of interest" description="Disordered" evidence="8">
    <location>
        <begin position="321"/>
        <end position="340"/>
    </location>
</feature>
<evidence type="ECO:0000256" key="8">
    <source>
        <dbReference type="SAM" id="MobiDB-lite"/>
    </source>
</evidence>
<dbReference type="InParanoid" id="A0A2R5GVH2"/>
<keyword evidence="5" id="KW-0969">Cilium</keyword>
<feature type="coiled-coil region" evidence="7">
    <location>
        <begin position="42"/>
        <end position="184"/>
    </location>
</feature>
<accession>A0A2R5GVH2</accession>
<comment type="subcellular location">
    <subcellularLocation>
        <location evidence="1">Cell projection</location>
        <location evidence="1">Cilium</location>
    </subcellularLocation>
</comment>
<comment type="similarity">
    <text evidence="2">Belongs to the CFAP157 family.</text>
</comment>
<evidence type="ECO:0000256" key="5">
    <source>
        <dbReference type="ARBA" id="ARBA00023069"/>
    </source>
</evidence>